<gene>
    <name evidence="2" type="ORF">ISN45_At01g034880</name>
</gene>
<dbReference type="AlphaFoldDB" id="A0A8T2GMP7"/>
<accession>A0A8T2GMP7</accession>
<dbReference type="InterPro" id="IPR005162">
    <property type="entry name" value="Retrotrans_gag_dom"/>
</dbReference>
<dbReference type="PANTHER" id="PTHR15503">
    <property type="entry name" value="LDOC1 RELATED"/>
    <property type="match status" value="1"/>
</dbReference>
<proteinExistence type="predicted"/>
<evidence type="ECO:0000259" key="1">
    <source>
        <dbReference type="Pfam" id="PF03732"/>
    </source>
</evidence>
<dbReference type="CDD" id="cd00303">
    <property type="entry name" value="retropepsin_like"/>
    <property type="match status" value="1"/>
</dbReference>
<name>A0A8T2GMP7_9BRAS</name>
<sequence>MAGTRSRFEQRIAEQNLEMDKMVAKLLDAIRLISDRVSIASSSGHPQHQRSYQAISAIHDAMYPSSKVVCGHKSGMDSNYSAVTRLSKLDFHRFSGDRERFAEVLNDPIVELNQLQETDGIDEYHARFELISSRVNLSEESLVNAYLKGLQLDTQINVRMFQPHSIHQCLMLGRGYEKAHPKKNSLNNCCVAKWSENNSQSKGILSSKPEHVHNTVLLTSMERPKDPTTQPHKVLSIEDRSKNNQKLCYFGDEKYKETRFEAEEDSGKMEEVHMEKVELEKTGIVAHISVNAISGVSDYRTMRVKGLYEKQVLSILIDPDSTHSFMDSKVAEKLKCVLKPASMAQVSVADGRLLGLNAKIDKFQWELRGTQLQADLMVITLRGCDMVLGAQWLETLGPITCDFKKSVMQFHIGQKKVPLQGIRQGSVRDVKAIKLNKLSEDELQLSMMSVPEVVGSSKRQITGLVLEMADWCVQSTIVKHEHCLDQLFDNWPPMVQKKIKKEKVLKSWKFKFKPIKENIKQRYNQVFCVSDSCIDMLTVHHEEMLHDHIREVFKSWSRRLPLCVLFRRNSQEILRESTSSIHGSTVSSVAYATHFLVGIDVDKKQSR</sequence>
<dbReference type="EMBL" id="JAEFBK010000001">
    <property type="protein sequence ID" value="KAG7648522.1"/>
    <property type="molecule type" value="Genomic_DNA"/>
</dbReference>
<evidence type="ECO:0000313" key="2">
    <source>
        <dbReference type="EMBL" id="KAG7648522.1"/>
    </source>
</evidence>
<dbReference type="Pfam" id="PF03732">
    <property type="entry name" value="Retrotrans_gag"/>
    <property type="match status" value="1"/>
</dbReference>
<dbReference type="InterPro" id="IPR032567">
    <property type="entry name" value="RTL1-rel"/>
</dbReference>
<organism evidence="2 3">
    <name type="scientific">Arabidopsis thaliana x Arabidopsis arenosa</name>
    <dbReference type="NCBI Taxonomy" id="1240361"/>
    <lineage>
        <taxon>Eukaryota</taxon>
        <taxon>Viridiplantae</taxon>
        <taxon>Streptophyta</taxon>
        <taxon>Embryophyta</taxon>
        <taxon>Tracheophyta</taxon>
        <taxon>Spermatophyta</taxon>
        <taxon>Magnoliopsida</taxon>
        <taxon>eudicotyledons</taxon>
        <taxon>Gunneridae</taxon>
        <taxon>Pentapetalae</taxon>
        <taxon>rosids</taxon>
        <taxon>malvids</taxon>
        <taxon>Brassicales</taxon>
        <taxon>Brassicaceae</taxon>
        <taxon>Camelineae</taxon>
        <taxon>Arabidopsis</taxon>
    </lineage>
</organism>
<dbReference type="Pfam" id="PF08284">
    <property type="entry name" value="RVP_2"/>
    <property type="match status" value="1"/>
</dbReference>
<dbReference type="Proteomes" id="UP000694240">
    <property type="component" value="Chromosome 1"/>
</dbReference>
<evidence type="ECO:0000313" key="3">
    <source>
        <dbReference type="Proteomes" id="UP000694240"/>
    </source>
</evidence>
<feature type="domain" description="Retrotransposon gag" evidence="1">
    <location>
        <begin position="104"/>
        <end position="151"/>
    </location>
</feature>
<protein>
    <submittedName>
        <fullName evidence="2">Retrotransposon gag domain</fullName>
    </submittedName>
</protein>
<keyword evidence="3" id="KW-1185">Reference proteome</keyword>
<reference evidence="2 3" key="1">
    <citation type="submission" date="2020-12" db="EMBL/GenBank/DDBJ databases">
        <title>Concerted genomic and epigenomic changes stabilize Arabidopsis allopolyploids.</title>
        <authorList>
            <person name="Chen Z."/>
        </authorList>
    </citation>
    <scope>NUCLEOTIDE SEQUENCE [LARGE SCALE GENOMIC DNA]</scope>
    <source>
        <strain evidence="2">Allo738</strain>
        <tissue evidence="2">Leaf</tissue>
    </source>
</reference>
<comment type="caution">
    <text evidence="2">The sequence shown here is derived from an EMBL/GenBank/DDBJ whole genome shotgun (WGS) entry which is preliminary data.</text>
</comment>
<dbReference type="PANTHER" id="PTHR15503:SF40">
    <property type="match status" value="1"/>
</dbReference>